<keyword evidence="5" id="KW-1185">Reference proteome</keyword>
<proteinExistence type="predicted"/>
<feature type="signal peptide" evidence="2">
    <location>
        <begin position="1"/>
        <end position="20"/>
    </location>
</feature>
<evidence type="ECO:0000313" key="5">
    <source>
        <dbReference type="Proteomes" id="UP001301526"/>
    </source>
</evidence>
<dbReference type="AlphaFoldDB" id="A0AA96VE96"/>
<feature type="compositionally biased region" description="Low complexity" evidence="1">
    <location>
        <begin position="29"/>
        <end position="55"/>
    </location>
</feature>
<dbReference type="Pfam" id="PF19804">
    <property type="entry name" value="DUF6287"/>
    <property type="match status" value="1"/>
</dbReference>
<organism evidence="4 5">
    <name type="scientific">Streptococcus iners subsp. hyiners</name>
    <dbReference type="NCBI Taxonomy" id="3028083"/>
    <lineage>
        <taxon>Bacteria</taxon>
        <taxon>Bacillati</taxon>
        <taxon>Bacillota</taxon>
        <taxon>Bacilli</taxon>
        <taxon>Lactobacillales</taxon>
        <taxon>Streptococcaceae</taxon>
        <taxon>Streptococcus</taxon>
        <taxon>Streptococcus iners</taxon>
    </lineage>
</organism>
<feature type="chain" id="PRO_5041648913" evidence="2">
    <location>
        <begin position="21"/>
        <end position="260"/>
    </location>
</feature>
<evidence type="ECO:0000313" key="4">
    <source>
        <dbReference type="EMBL" id="WNY48157.1"/>
    </source>
</evidence>
<feature type="domain" description="DUF6287" evidence="3">
    <location>
        <begin position="66"/>
        <end position="95"/>
    </location>
</feature>
<keyword evidence="2" id="KW-0732">Signal</keyword>
<sequence>MKKNYPLILVSILTLTTLFACSPNKNQVSSSSATSSTTTSSENSTSSSFSSDNTTSTSVEMDAILSMDIDSLMQGNYDSIIGTWQNSSGETLVFNIKGLVDESQNLLGRGKITDGIFETGYIDNNIGEVSLMMLPKDTLLSQSLYSAGSDPTDTTRDRILTKVGAAELDVDAFYRVSNTSSEGIDPLKNTETGIQLESGPKTIEYANSILGENNWRVIEGNYTRTETIPYNVLEGNDNTHYSVYQNGVIVNANYQIVYQP</sequence>
<evidence type="ECO:0000256" key="2">
    <source>
        <dbReference type="SAM" id="SignalP"/>
    </source>
</evidence>
<reference evidence="4 5" key="1">
    <citation type="submission" date="2023-02" db="EMBL/GenBank/DDBJ databases">
        <title>Streptococcus sp. Genome Sequencing and Assembly.</title>
        <authorList>
            <person name="Shore S.M."/>
            <person name="Nicholson T.L."/>
        </authorList>
    </citation>
    <scope>NUCLEOTIDE SEQUENCE [LARGE SCALE GENOMIC DNA]</scope>
    <source>
        <strain evidence="4 5">29892</strain>
    </source>
</reference>
<gene>
    <name evidence="4" type="ORF">PW220_05345</name>
</gene>
<feature type="region of interest" description="Disordered" evidence="1">
    <location>
        <begin position="26"/>
        <end position="55"/>
    </location>
</feature>
<protein>
    <submittedName>
        <fullName evidence="4">DUF6287 domain-containing protein</fullName>
    </submittedName>
</protein>
<evidence type="ECO:0000259" key="3">
    <source>
        <dbReference type="Pfam" id="PF19804"/>
    </source>
</evidence>
<dbReference type="InterPro" id="IPR046254">
    <property type="entry name" value="DUF6287"/>
</dbReference>
<dbReference type="RefSeq" id="WP_105117038.1">
    <property type="nucleotide sequence ID" value="NZ_CP118734.1"/>
</dbReference>
<dbReference type="PROSITE" id="PS51257">
    <property type="entry name" value="PROKAR_LIPOPROTEIN"/>
    <property type="match status" value="1"/>
</dbReference>
<dbReference type="Proteomes" id="UP001301526">
    <property type="component" value="Chromosome"/>
</dbReference>
<evidence type="ECO:0000256" key="1">
    <source>
        <dbReference type="SAM" id="MobiDB-lite"/>
    </source>
</evidence>
<name>A0AA96VE96_9STRE</name>
<dbReference type="EMBL" id="CP118734">
    <property type="protein sequence ID" value="WNY48157.1"/>
    <property type="molecule type" value="Genomic_DNA"/>
</dbReference>
<accession>A0AA96VE96</accession>